<dbReference type="SUPFAM" id="SSF46894">
    <property type="entry name" value="C-terminal effector domain of the bipartite response regulators"/>
    <property type="match status" value="1"/>
</dbReference>
<evidence type="ECO:0000259" key="6">
    <source>
        <dbReference type="PROSITE" id="PS51755"/>
    </source>
</evidence>
<dbReference type="SMART" id="SM01043">
    <property type="entry name" value="BTAD"/>
    <property type="match status" value="1"/>
</dbReference>
<dbReference type="GO" id="GO:0003677">
    <property type="term" value="F:DNA binding"/>
    <property type="evidence" value="ECO:0007669"/>
    <property type="project" value="UniProtKB-UniRule"/>
</dbReference>
<dbReference type="SUPFAM" id="SSF48452">
    <property type="entry name" value="TPR-like"/>
    <property type="match status" value="2"/>
</dbReference>
<keyword evidence="2" id="KW-0805">Transcription regulation</keyword>
<gene>
    <name evidence="7" type="ORF">EKG83_15020</name>
</gene>
<keyword evidence="4" id="KW-0804">Transcription</keyword>
<dbReference type="Gene3D" id="1.10.10.10">
    <property type="entry name" value="Winged helix-like DNA-binding domain superfamily/Winged helix DNA-binding domain"/>
    <property type="match status" value="1"/>
</dbReference>
<proteinExistence type="inferred from homology"/>
<dbReference type="Pfam" id="PF00486">
    <property type="entry name" value="Trans_reg_C"/>
    <property type="match status" value="1"/>
</dbReference>
<evidence type="ECO:0000256" key="3">
    <source>
        <dbReference type="ARBA" id="ARBA00023125"/>
    </source>
</evidence>
<dbReference type="Pfam" id="PF13191">
    <property type="entry name" value="AAA_16"/>
    <property type="match status" value="1"/>
</dbReference>
<dbReference type="InterPro" id="IPR011990">
    <property type="entry name" value="TPR-like_helical_dom_sf"/>
</dbReference>
<evidence type="ECO:0000313" key="7">
    <source>
        <dbReference type="EMBL" id="QFZ18597.1"/>
    </source>
</evidence>
<evidence type="ECO:0000256" key="4">
    <source>
        <dbReference type="ARBA" id="ARBA00023163"/>
    </source>
</evidence>
<dbReference type="PANTHER" id="PTHR35807:SF1">
    <property type="entry name" value="TRANSCRIPTIONAL REGULATOR REDD"/>
    <property type="match status" value="1"/>
</dbReference>
<dbReference type="EMBL" id="CP034550">
    <property type="protein sequence ID" value="QFZ18597.1"/>
    <property type="molecule type" value="Genomic_DNA"/>
</dbReference>
<dbReference type="InterPro" id="IPR051677">
    <property type="entry name" value="AfsR-DnrI-RedD_regulator"/>
</dbReference>
<dbReference type="CDD" id="cd15831">
    <property type="entry name" value="BTAD"/>
    <property type="match status" value="1"/>
</dbReference>
<organism evidence="7 8">
    <name type="scientific">Saccharothrix syringae</name>
    <name type="common">Nocardiopsis syringae</name>
    <dbReference type="NCBI Taxonomy" id="103733"/>
    <lineage>
        <taxon>Bacteria</taxon>
        <taxon>Bacillati</taxon>
        <taxon>Actinomycetota</taxon>
        <taxon>Actinomycetes</taxon>
        <taxon>Pseudonocardiales</taxon>
        <taxon>Pseudonocardiaceae</taxon>
        <taxon>Saccharothrix</taxon>
    </lineage>
</organism>
<keyword evidence="3 5" id="KW-0238">DNA-binding</keyword>
<evidence type="ECO:0000256" key="1">
    <source>
        <dbReference type="ARBA" id="ARBA00005820"/>
    </source>
</evidence>
<evidence type="ECO:0000313" key="8">
    <source>
        <dbReference type="Proteomes" id="UP000325787"/>
    </source>
</evidence>
<keyword evidence="8" id="KW-1185">Reference proteome</keyword>
<dbReference type="InterPro" id="IPR041664">
    <property type="entry name" value="AAA_16"/>
</dbReference>
<comment type="similarity">
    <text evidence="1">Belongs to the AfsR/DnrI/RedD regulatory family.</text>
</comment>
<feature type="domain" description="OmpR/PhoB-type" evidence="6">
    <location>
        <begin position="4"/>
        <end position="108"/>
    </location>
</feature>
<evidence type="ECO:0000256" key="5">
    <source>
        <dbReference type="PROSITE-ProRule" id="PRU01091"/>
    </source>
</evidence>
<dbReference type="AlphaFoldDB" id="A0A5Q0GX19"/>
<dbReference type="InterPro" id="IPR001867">
    <property type="entry name" value="OmpR/PhoB-type_DNA-bd"/>
</dbReference>
<dbReference type="GO" id="GO:0000160">
    <property type="term" value="P:phosphorelay signal transduction system"/>
    <property type="evidence" value="ECO:0007669"/>
    <property type="project" value="InterPro"/>
</dbReference>
<protein>
    <submittedName>
        <fullName evidence="7">Transcriptional regulator</fullName>
    </submittedName>
</protein>
<dbReference type="Pfam" id="PF03704">
    <property type="entry name" value="BTAD"/>
    <property type="match status" value="1"/>
</dbReference>
<dbReference type="PANTHER" id="PTHR35807">
    <property type="entry name" value="TRANSCRIPTIONAL REGULATOR REDD-RELATED"/>
    <property type="match status" value="1"/>
</dbReference>
<dbReference type="GO" id="GO:0006355">
    <property type="term" value="P:regulation of DNA-templated transcription"/>
    <property type="evidence" value="ECO:0007669"/>
    <property type="project" value="InterPro"/>
</dbReference>
<dbReference type="InterPro" id="IPR016032">
    <property type="entry name" value="Sig_transdc_resp-reg_C-effctor"/>
</dbReference>
<reference evidence="8" key="1">
    <citation type="journal article" date="2021" name="Curr. Microbiol.">
        <title>Complete genome of nocamycin-producing strain Saccharothrix syringae NRRL B-16468 reveals the biosynthetic potential for secondary metabolites.</title>
        <authorList>
            <person name="Mo X."/>
            <person name="Yang S."/>
        </authorList>
    </citation>
    <scope>NUCLEOTIDE SEQUENCE [LARGE SCALE GENOMIC DNA]</scope>
    <source>
        <strain evidence="8">ATCC 51364 / DSM 43886 / JCM 6844 / KCTC 9398 / NBRC 14523 / NRRL B-16468 / INA 2240</strain>
    </source>
</reference>
<dbReference type="KEGG" id="ssyi:EKG83_15020"/>
<dbReference type="InterPro" id="IPR036388">
    <property type="entry name" value="WH-like_DNA-bd_sf"/>
</dbReference>
<evidence type="ECO:0000256" key="2">
    <source>
        <dbReference type="ARBA" id="ARBA00023015"/>
    </source>
</evidence>
<dbReference type="SUPFAM" id="SSF52540">
    <property type="entry name" value="P-loop containing nucleoside triphosphate hydrolases"/>
    <property type="match status" value="1"/>
</dbReference>
<dbReference type="RefSeq" id="WP_051766432.1">
    <property type="nucleotide sequence ID" value="NZ_CP034550.1"/>
</dbReference>
<dbReference type="InterPro" id="IPR005158">
    <property type="entry name" value="BTAD"/>
</dbReference>
<sequence length="1131" mass="121607">MPPAEPPRAEPLFAELLGPVRVFLAGTEIDLGAARRQAVFTVLALRANQPVALDELVDAVWGDQPPTNAEASVYTYVSGLRKLLEPHRSARSAPEVLVSTGSGYSLRLGPGATDVALFEAHRQRAASMPAAAAVEELEQALALWRGEALAGVPGPFARTRRTALAELRLATAERRAALALELGRHAEVVPELTALAAEHPLREGLRALLMTALHGAGRHAEALAVFRETRRLLVDQLGIEPGAELLAVYQRLLQGMVAPAAPLRATIPVRKPPTPPNVVGRQSELELLRRSAADLAAGRGGGVWLDGEPGIGKSALLAALLAEVGAQGVRIAWGTGDELGMRFPLRVLLDALGVSTTSDDPVRAAVAEALLEAGGDDSELEAVDRLVDLVAELCGRGPLVLAVDDLHWADGVSALAWHRLVRLTRRLPLLLVGTCRPVPRRDDLDRVREAVRGTGGQVLRLGPLPDEALVELVTRRLAATPTEGLRRLIAQAGGNPAYAVSALDELVGRDAIRVRSGVAELTGESDESTWSAEVLPPDRLDFLSVDAVEVLRTGALFGMEFAIGDVAVVLDRSPSELVSPVQEALTAGVLVEADAEFAFRHPLLRHGLYESVLPPVRAALHRHAARALAGAGAPAVRVARHLAAAAPNLDAWSTGWVADNVREVMLTDQDLVFELIRSAADQPTLTDAQRDRLTSWLAWLRFWRGERPESEARAVLAHTRDPHLAAEMRCVLAMLYLGEGQVEAAAGTLRVAVENDATPEPCRTRQEALLADIYRSGFADLEKAEWYAHDAISRAEQSADGFAMSHSLRVLWQISTARRDHVEALAQVDLALTMIGDPQDVHELRPVLLENRAFTLQNLDRLEEAGQALRAAQARARRGPSAAFLRAWVAVHEFWTGRWDDALAGLEHTADVVDQHGLKDNGPALLVPGLAALVEARRGRLDEARAHLATAADHPMALVADREHADFLLAARAFVAECEGAGVTEVFGHLEPLLREQPGHLTLRHQWMPNAVRSAVAVGAWELAERAHRVCVAEAARERVPARAFAAEARCRGLLQGDPEPLRTAVARYRMAGRPVELAEALEDLAVVLTGLGAAGEADAAFREALAGYEALGAARDVLRAEKRLLGTLKL</sequence>
<dbReference type="SMART" id="SM00862">
    <property type="entry name" value="Trans_reg_C"/>
    <property type="match status" value="1"/>
</dbReference>
<dbReference type="InterPro" id="IPR027417">
    <property type="entry name" value="P-loop_NTPase"/>
</dbReference>
<feature type="DNA-binding region" description="OmpR/PhoB-type" evidence="5">
    <location>
        <begin position="4"/>
        <end position="108"/>
    </location>
</feature>
<dbReference type="Gene3D" id="1.25.40.10">
    <property type="entry name" value="Tetratricopeptide repeat domain"/>
    <property type="match status" value="2"/>
</dbReference>
<dbReference type="OrthoDB" id="8482304at2"/>
<dbReference type="PROSITE" id="PS51755">
    <property type="entry name" value="OMPR_PHOB"/>
    <property type="match status" value="1"/>
</dbReference>
<name>A0A5Q0GX19_SACSY</name>
<dbReference type="Proteomes" id="UP000325787">
    <property type="component" value="Chromosome"/>
</dbReference>
<accession>A0A5Q0GX19</accession>